<keyword evidence="5 8" id="KW-0812">Transmembrane</keyword>
<comment type="similarity">
    <text evidence="2 8">Belongs to the major facilitator superfamily. Bcr/CmlA family.</text>
</comment>
<feature type="transmembrane region" description="Helical" evidence="8">
    <location>
        <begin position="108"/>
        <end position="126"/>
    </location>
</feature>
<keyword evidence="3 8" id="KW-0813">Transport</keyword>
<feature type="transmembrane region" description="Helical" evidence="8">
    <location>
        <begin position="138"/>
        <end position="158"/>
    </location>
</feature>
<dbReference type="PROSITE" id="PS50850">
    <property type="entry name" value="MFS"/>
    <property type="match status" value="1"/>
</dbReference>
<keyword evidence="6 8" id="KW-1133">Transmembrane helix</keyword>
<evidence type="ECO:0000256" key="7">
    <source>
        <dbReference type="ARBA" id="ARBA00023136"/>
    </source>
</evidence>
<feature type="transmembrane region" description="Helical" evidence="8">
    <location>
        <begin position="7"/>
        <end position="25"/>
    </location>
</feature>
<dbReference type="RefSeq" id="WP_166404342.1">
    <property type="nucleotide sequence ID" value="NZ_JAANHS010000020.1"/>
</dbReference>
<keyword evidence="7 8" id="KW-0472">Membrane</keyword>
<accession>A0ABX0GB28</accession>
<dbReference type="Gene3D" id="1.20.1720.10">
    <property type="entry name" value="Multidrug resistance protein D"/>
    <property type="match status" value="1"/>
</dbReference>
<evidence type="ECO:0000256" key="1">
    <source>
        <dbReference type="ARBA" id="ARBA00004651"/>
    </source>
</evidence>
<comment type="subcellular location">
    <subcellularLocation>
        <location evidence="8">Cell inner membrane</location>
        <topology evidence="8">Multi-pass membrane protein</topology>
    </subcellularLocation>
    <subcellularLocation>
        <location evidence="1">Cell membrane</location>
        <topology evidence="1">Multi-pass membrane protein</topology>
    </subcellularLocation>
</comment>
<protein>
    <recommendedName>
        <fullName evidence="8">Bcr/CflA family efflux transporter</fullName>
    </recommendedName>
</protein>
<feature type="transmembrane region" description="Helical" evidence="8">
    <location>
        <begin position="77"/>
        <end position="102"/>
    </location>
</feature>
<reference evidence="10 11" key="1">
    <citation type="journal article" date="2022" name="Microorganisms">
        <title>Genome Sequence and Characterization of a Xanthorhodopsin-Containing, Aerobic Anoxygenic Phototrophic Rhodobacter Species, Isolated from Mesophilic Conditions at Yellowstone National Park.</title>
        <authorList>
            <person name="Kyndt J.A."/>
            <person name="Robertson S."/>
            <person name="Shoffstall I.B."/>
            <person name="Ramaley R.F."/>
            <person name="Meyer T.E."/>
        </authorList>
    </citation>
    <scope>NUCLEOTIDE SEQUENCE [LARGE SCALE GENOMIC DNA]</scope>
    <source>
        <strain evidence="10 11">M37P</strain>
    </source>
</reference>
<keyword evidence="4" id="KW-1003">Cell membrane</keyword>
<sequence length="397" mass="41322">MSRPVSLTLMSVILGLVAAVGPFAIDMYLPAMPEIGRDLGVDQQAVQWTIVGYFVTFGLAQLAYGPWADQAGRKPPLYAGLALFITGTVICALAPSIGWLIAGRMVQGLGGAANMMVLRAVIRDLATGPQATRMMSTIMIVIAVSPLLAPLSGAGLLALGDWRLIFLALLAAAVASFFLIHFALPETLTDANRQRFDLSGTLAGTRVLLADREFMVMTFLAGFAFASFFVFIASAAFVYRDQFGLTPTQFSFAFAVNAIGFFAASQFASPLSRRLGTLRMIAGATVGFALATFAGFGLALAGLASLPVTMSTLFIGNIFLGVILPTAQVQALEEHGEIAGLASSLGGTMQMVAAGVLVAAAGPFLDGTVTPMLAAIAACGLIALVLSRMIPRQAALA</sequence>
<feature type="transmembrane region" description="Helical" evidence="8">
    <location>
        <begin position="339"/>
        <end position="362"/>
    </location>
</feature>
<dbReference type="InterPro" id="IPR004812">
    <property type="entry name" value="Efflux_drug-R_Bcr/CmlA"/>
</dbReference>
<name>A0ABX0GB28_9RHOB</name>
<comment type="caution">
    <text evidence="10">The sequence shown here is derived from an EMBL/GenBank/DDBJ whole genome shotgun (WGS) entry which is preliminary data.</text>
</comment>
<dbReference type="InterPro" id="IPR011701">
    <property type="entry name" value="MFS"/>
</dbReference>
<evidence type="ECO:0000256" key="2">
    <source>
        <dbReference type="ARBA" id="ARBA00006236"/>
    </source>
</evidence>
<evidence type="ECO:0000313" key="11">
    <source>
        <dbReference type="Proteomes" id="UP001515660"/>
    </source>
</evidence>
<feature type="transmembrane region" description="Helical" evidence="8">
    <location>
        <begin position="250"/>
        <end position="268"/>
    </location>
</feature>
<feature type="transmembrane region" description="Helical" evidence="8">
    <location>
        <begin position="45"/>
        <end position="65"/>
    </location>
</feature>
<dbReference type="CDD" id="cd17320">
    <property type="entry name" value="MFS_MdfA_MDR_like"/>
    <property type="match status" value="1"/>
</dbReference>
<gene>
    <name evidence="10" type="ORF">G8O29_16595</name>
</gene>
<dbReference type="InterPro" id="IPR036259">
    <property type="entry name" value="MFS_trans_sf"/>
</dbReference>
<feature type="transmembrane region" description="Helical" evidence="8">
    <location>
        <begin position="308"/>
        <end position="327"/>
    </location>
</feature>
<dbReference type="SUPFAM" id="SSF103473">
    <property type="entry name" value="MFS general substrate transporter"/>
    <property type="match status" value="1"/>
</dbReference>
<feature type="transmembrane region" description="Helical" evidence="8">
    <location>
        <begin position="368"/>
        <end position="386"/>
    </location>
</feature>
<evidence type="ECO:0000256" key="8">
    <source>
        <dbReference type="RuleBase" id="RU365088"/>
    </source>
</evidence>
<proteinExistence type="inferred from homology"/>
<evidence type="ECO:0000256" key="6">
    <source>
        <dbReference type="ARBA" id="ARBA00022989"/>
    </source>
</evidence>
<feature type="domain" description="Major facilitator superfamily (MFS) profile" evidence="9">
    <location>
        <begin position="7"/>
        <end position="395"/>
    </location>
</feature>
<dbReference type="InterPro" id="IPR020846">
    <property type="entry name" value="MFS_dom"/>
</dbReference>
<dbReference type="NCBIfam" id="TIGR00710">
    <property type="entry name" value="efflux_Bcr_CflA"/>
    <property type="match status" value="1"/>
</dbReference>
<organism evidence="10 11">
    <name type="scientific">Rhodobacter calidifons</name>
    <dbReference type="NCBI Taxonomy" id="2715277"/>
    <lineage>
        <taxon>Bacteria</taxon>
        <taxon>Pseudomonadati</taxon>
        <taxon>Pseudomonadota</taxon>
        <taxon>Alphaproteobacteria</taxon>
        <taxon>Rhodobacterales</taxon>
        <taxon>Rhodobacter group</taxon>
        <taxon>Rhodobacter</taxon>
    </lineage>
</organism>
<dbReference type="Pfam" id="PF07690">
    <property type="entry name" value="MFS_1"/>
    <property type="match status" value="1"/>
</dbReference>
<feature type="transmembrane region" description="Helical" evidence="8">
    <location>
        <begin position="280"/>
        <end position="302"/>
    </location>
</feature>
<evidence type="ECO:0000259" key="9">
    <source>
        <dbReference type="PROSITE" id="PS50850"/>
    </source>
</evidence>
<evidence type="ECO:0000256" key="3">
    <source>
        <dbReference type="ARBA" id="ARBA00022448"/>
    </source>
</evidence>
<dbReference type="PANTHER" id="PTHR23502">
    <property type="entry name" value="MAJOR FACILITATOR SUPERFAMILY"/>
    <property type="match status" value="1"/>
</dbReference>
<dbReference type="Proteomes" id="UP001515660">
    <property type="component" value="Unassembled WGS sequence"/>
</dbReference>
<feature type="transmembrane region" description="Helical" evidence="8">
    <location>
        <begin position="164"/>
        <end position="184"/>
    </location>
</feature>
<keyword evidence="8" id="KW-0997">Cell inner membrane</keyword>
<keyword evidence="11" id="KW-1185">Reference proteome</keyword>
<dbReference type="EMBL" id="JAANHS010000020">
    <property type="protein sequence ID" value="NHB78336.1"/>
    <property type="molecule type" value="Genomic_DNA"/>
</dbReference>
<evidence type="ECO:0000313" key="10">
    <source>
        <dbReference type="EMBL" id="NHB78336.1"/>
    </source>
</evidence>
<feature type="transmembrane region" description="Helical" evidence="8">
    <location>
        <begin position="214"/>
        <end position="238"/>
    </location>
</feature>
<dbReference type="PANTHER" id="PTHR23502:SF132">
    <property type="entry name" value="POLYAMINE TRANSPORTER 2-RELATED"/>
    <property type="match status" value="1"/>
</dbReference>
<evidence type="ECO:0000256" key="5">
    <source>
        <dbReference type="ARBA" id="ARBA00022692"/>
    </source>
</evidence>
<evidence type="ECO:0000256" key="4">
    <source>
        <dbReference type="ARBA" id="ARBA00022475"/>
    </source>
</evidence>